<dbReference type="Gene3D" id="2.30.130.30">
    <property type="entry name" value="Hypothetical protein"/>
    <property type="match status" value="1"/>
</dbReference>
<feature type="domain" description="ASCH" evidence="1">
    <location>
        <begin position="11"/>
        <end position="83"/>
    </location>
</feature>
<dbReference type="EMBL" id="LAZR01026500">
    <property type="protein sequence ID" value="KKL68529.1"/>
    <property type="molecule type" value="Genomic_DNA"/>
</dbReference>
<evidence type="ECO:0000313" key="2">
    <source>
        <dbReference type="EMBL" id="KKL68529.1"/>
    </source>
</evidence>
<proteinExistence type="predicted"/>
<dbReference type="SUPFAM" id="SSF88697">
    <property type="entry name" value="PUA domain-like"/>
    <property type="match status" value="1"/>
</dbReference>
<sequence>MDHGPDAMIALSIRQPYIELILRGIKKIEYRTRPTRRRERVYLYASTILADDPQSWAHLGLDPDELTRGRLVGTVEIVDCTGAPGDYQWRLARPERLAQPIRPLKRPQPMFFYPF</sequence>
<reference evidence="2" key="1">
    <citation type="journal article" date="2015" name="Nature">
        <title>Complex archaea that bridge the gap between prokaryotes and eukaryotes.</title>
        <authorList>
            <person name="Spang A."/>
            <person name="Saw J.H."/>
            <person name="Jorgensen S.L."/>
            <person name="Zaremba-Niedzwiedzka K."/>
            <person name="Martijn J."/>
            <person name="Lind A.E."/>
            <person name="van Eijk R."/>
            <person name="Schleper C."/>
            <person name="Guy L."/>
            <person name="Ettema T.J."/>
        </authorList>
    </citation>
    <scope>NUCLEOTIDE SEQUENCE</scope>
</reference>
<dbReference type="Pfam" id="PF04266">
    <property type="entry name" value="ASCH"/>
    <property type="match status" value="1"/>
</dbReference>
<organism evidence="2">
    <name type="scientific">marine sediment metagenome</name>
    <dbReference type="NCBI Taxonomy" id="412755"/>
    <lineage>
        <taxon>unclassified sequences</taxon>
        <taxon>metagenomes</taxon>
        <taxon>ecological metagenomes</taxon>
    </lineage>
</organism>
<comment type="caution">
    <text evidence="2">The sequence shown here is derived from an EMBL/GenBank/DDBJ whole genome shotgun (WGS) entry which is preliminary data.</text>
</comment>
<accession>A0A0F9E3F6</accession>
<evidence type="ECO:0000259" key="1">
    <source>
        <dbReference type="Pfam" id="PF04266"/>
    </source>
</evidence>
<dbReference type="InterPro" id="IPR007374">
    <property type="entry name" value="ASCH_domain"/>
</dbReference>
<dbReference type="InterPro" id="IPR015947">
    <property type="entry name" value="PUA-like_sf"/>
</dbReference>
<gene>
    <name evidence="2" type="ORF">LCGC14_2124050</name>
</gene>
<protein>
    <recommendedName>
        <fullName evidence="1">ASCH domain-containing protein</fullName>
    </recommendedName>
</protein>
<name>A0A0F9E3F6_9ZZZZ</name>
<dbReference type="AlphaFoldDB" id="A0A0F9E3F6"/>